<evidence type="ECO:0000313" key="2">
    <source>
        <dbReference type="Proteomes" id="UP000008076"/>
    </source>
</evidence>
<keyword evidence="2" id="KW-1185">Reference proteome</keyword>
<name>B0EAY9_ENTDS</name>
<dbReference type="GeneID" id="5880444"/>
<protein>
    <submittedName>
        <fullName evidence="1">Uncharacterized protein</fullName>
    </submittedName>
</protein>
<dbReference type="Proteomes" id="UP000008076">
    <property type="component" value="Unassembled WGS sequence"/>
</dbReference>
<sequence length="127" mass="14925">MKHRQCTYNGRFEDTSLLQESSVSIIGYCREHSMRDKLKIVVVGYEGGTLDVTCCTFQEEEKKIMKQEMLEYFKRVSQVKQFIDLNLGRNNFDDSLIKFILNGIKQIIILKYMLSIIQLDSPFEEIK</sequence>
<dbReference type="EMBL" id="DS548521">
    <property type="protein sequence ID" value="EDR28296.1"/>
    <property type="molecule type" value="Genomic_DNA"/>
</dbReference>
<gene>
    <name evidence="1" type="ORF">EDI_244280</name>
</gene>
<dbReference type="KEGG" id="edi:EDI_244280"/>
<proteinExistence type="predicted"/>
<evidence type="ECO:0000313" key="1">
    <source>
        <dbReference type="EMBL" id="EDR28296.1"/>
    </source>
</evidence>
<accession>B0EAY9</accession>
<dbReference type="AlphaFoldDB" id="B0EAY9"/>
<organism evidence="2">
    <name type="scientific">Entamoeba dispar (strain ATCC PRA-260 / SAW760)</name>
    <dbReference type="NCBI Taxonomy" id="370354"/>
    <lineage>
        <taxon>Eukaryota</taxon>
        <taxon>Amoebozoa</taxon>
        <taxon>Evosea</taxon>
        <taxon>Archamoebae</taxon>
        <taxon>Mastigamoebida</taxon>
        <taxon>Entamoebidae</taxon>
        <taxon>Entamoeba</taxon>
    </lineage>
</organism>
<dbReference type="VEuPathDB" id="AmoebaDB:EDI_244280"/>
<reference evidence="2" key="1">
    <citation type="submission" date="2007-12" db="EMBL/GenBank/DDBJ databases">
        <title>Annotation of Entamoeba dispar SAW760.</title>
        <authorList>
            <person name="Lorenzi H."/>
            <person name="Inman J."/>
            <person name="Schobel S."/>
            <person name="Amedeo P."/>
            <person name="Caler E."/>
        </authorList>
    </citation>
    <scope>NUCLEOTIDE SEQUENCE [LARGE SCALE GENOMIC DNA]</scope>
    <source>
        <strain evidence="2">ATCC PRA-260 / SAW760</strain>
    </source>
</reference>
<dbReference type="RefSeq" id="XP_001735492.1">
    <property type="nucleotide sequence ID" value="XM_001735440.1"/>
</dbReference>